<evidence type="ECO:0000256" key="1">
    <source>
        <dbReference type="SAM" id="MobiDB-lite"/>
    </source>
</evidence>
<sequence>MTDLLVLAAFIFSFLAFARTRQANERFTRDIAFLQSEIARLSAARLPADSPSGTLVTEPATDVAAIEMPTTDAQEDERSAAVAEPETIDADAASATPEEAEPQKPRESLESWLGARWAVWVGGVALALGGIFLVKVSIDAGLLSPAVRLVLAALFGAALMVGGEMIRRRGPADGGQRFANAMIPGILTAAGAVTLLGAIFAAHAVYAFIGPTTAFVLMGLVSLLVFGLSLRHGQALAGLGLVASLVTPLLIDADDPSPWSLFAFLSLVWLAAMATARIGRWRIVPAFANIGLALWGTVYLIAEDPALTLPVSLSLLVLIAGHAYVWPAGADDAEPEAIEDVAEARPLAADAAAEAGDAVATPAVPASRSAAHWRRLLLPRHAPIILTGAFAVLMTGLSLIGPLTETDGNPTYEFLAITAALGLLGAVRVRAVTAALTAGLLAILGVSTLATLPMLLELSSIGVVAERSFATSPVAALSLAAIFIALCAFALHRHGDRHRFVILWSGLSAVTSVACIGLSFLILGTYAFDPLHGIAATLAALAFLALADISVRRDASFPIVAQGLLLAGALGQLVIAAHALSDGLWTVLAMAVFAVAFVAATRVRDWAALPWVGALGFVFVLARIGWEPTIVGPLALGRTPVLNALLPGYGLPALFALWSAYTLRDWPSDRLRNTLQAIASLFGLLTLAILVRHAMNGGQLQGGTPSLSEQSIYTLLVIGASAILMRLDLSRPGSFLRYGSIGLGAVSLLMTLSAHLVGLNPYLTGEMLGPYPLFDLLLIGYLLPGLAYAALARMAVGRRPPIFVAALATAAAVLAFTWATLSVRRAWQGPGIADWKGFLAGETYTYSVVWLALGVLLLVASLRFHSRSMRIVSGVLVFVTVLKVFLFDMANLEGLLRALSFMGLGIVLIGIGLFYQKVLTSRPKPAADVSPGTDA</sequence>
<feature type="transmembrane region" description="Helical" evidence="2">
    <location>
        <begin position="646"/>
        <end position="663"/>
    </location>
</feature>
<evidence type="ECO:0000313" key="3">
    <source>
        <dbReference type="EMBL" id="MCD7109024.1"/>
    </source>
</evidence>
<evidence type="ECO:0000313" key="4">
    <source>
        <dbReference type="Proteomes" id="UP001139089"/>
    </source>
</evidence>
<dbReference type="PANTHER" id="PTHR38434">
    <property type="entry name" value="BLL2549 PROTEIN"/>
    <property type="match status" value="1"/>
</dbReference>
<keyword evidence="2" id="KW-0812">Transmembrane</keyword>
<feature type="transmembrane region" description="Helical" evidence="2">
    <location>
        <begin position="803"/>
        <end position="823"/>
    </location>
</feature>
<dbReference type="PIRSF" id="PIRSF035905">
    <property type="entry name" value="UCP035905_mp"/>
    <property type="match status" value="1"/>
</dbReference>
<feature type="transmembrane region" description="Helical" evidence="2">
    <location>
        <begin position="307"/>
        <end position="326"/>
    </location>
</feature>
<dbReference type="RefSeq" id="WP_231813383.1">
    <property type="nucleotide sequence ID" value="NZ_JAJOZR010000004.1"/>
</dbReference>
<feature type="transmembrane region" description="Helical" evidence="2">
    <location>
        <begin position="843"/>
        <end position="864"/>
    </location>
</feature>
<feature type="transmembrane region" description="Helical" evidence="2">
    <location>
        <begin position="895"/>
        <end position="915"/>
    </location>
</feature>
<feature type="transmembrane region" description="Helical" evidence="2">
    <location>
        <begin position="283"/>
        <end position="301"/>
    </location>
</feature>
<feature type="transmembrane region" description="Helical" evidence="2">
    <location>
        <begin position="771"/>
        <end position="791"/>
    </location>
</feature>
<dbReference type="Proteomes" id="UP001139089">
    <property type="component" value="Unassembled WGS sequence"/>
</dbReference>
<accession>A0A9X1NSR7</accession>
<feature type="transmembrane region" description="Helical" evidence="2">
    <location>
        <begin position="434"/>
        <end position="456"/>
    </location>
</feature>
<feature type="transmembrane region" description="Helical" evidence="2">
    <location>
        <begin position="608"/>
        <end position="626"/>
    </location>
</feature>
<name>A0A9X1NSR7_9HYPH</name>
<dbReference type="Pfam" id="PF10101">
    <property type="entry name" value="DUF2339"/>
    <property type="match status" value="1"/>
</dbReference>
<feature type="transmembrane region" description="Helical" evidence="2">
    <location>
        <begin position="235"/>
        <end position="251"/>
    </location>
</feature>
<feature type="transmembrane region" description="Helical" evidence="2">
    <location>
        <begin position="146"/>
        <end position="166"/>
    </location>
</feature>
<feature type="region of interest" description="Disordered" evidence="1">
    <location>
        <begin position="70"/>
        <end position="107"/>
    </location>
</feature>
<keyword evidence="2" id="KW-1133">Transmembrane helix</keyword>
<dbReference type="InterPro" id="IPR019286">
    <property type="entry name" value="DUF2339_TM"/>
</dbReference>
<feature type="transmembrane region" description="Helical" evidence="2">
    <location>
        <begin position="410"/>
        <end position="427"/>
    </location>
</feature>
<gene>
    <name evidence="3" type="ORF">LRX75_08205</name>
</gene>
<keyword evidence="2" id="KW-0472">Membrane</keyword>
<comment type="caution">
    <text evidence="3">The sequence shown here is derived from an EMBL/GenBank/DDBJ whole genome shotgun (WGS) entry which is preliminary data.</text>
</comment>
<feature type="transmembrane region" description="Helical" evidence="2">
    <location>
        <begin position="501"/>
        <end position="524"/>
    </location>
</feature>
<feature type="transmembrane region" description="Helical" evidence="2">
    <location>
        <begin position="741"/>
        <end position="759"/>
    </location>
</feature>
<reference evidence="3" key="1">
    <citation type="submission" date="2021-12" db="EMBL/GenBank/DDBJ databases">
        <authorList>
            <person name="Li Y."/>
        </authorList>
    </citation>
    <scope>NUCLEOTIDE SEQUENCE</scope>
    <source>
        <strain evidence="3">DKSPLA3</strain>
    </source>
</reference>
<keyword evidence="4" id="KW-1185">Reference proteome</keyword>
<feature type="transmembrane region" description="Helical" evidence="2">
    <location>
        <begin position="468"/>
        <end position="489"/>
    </location>
</feature>
<feature type="transmembrane region" description="Helical" evidence="2">
    <location>
        <begin position="559"/>
        <end position="577"/>
    </location>
</feature>
<dbReference type="AlphaFoldDB" id="A0A9X1NSR7"/>
<dbReference type="PANTHER" id="PTHR38434:SF1">
    <property type="entry name" value="BLL2549 PROTEIN"/>
    <property type="match status" value="1"/>
</dbReference>
<feature type="transmembrane region" description="Helical" evidence="2">
    <location>
        <begin position="178"/>
        <end position="202"/>
    </location>
</feature>
<feature type="transmembrane region" description="Helical" evidence="2">
    <location>
        <begin position="675"/>
        <end position="691"/>
    </location>
</feature>
<organism evidence="3 4">
    <name type="scientific">Rhizobium quercicola</name>
    <dbReference type="NCBI Taxonomy" id="2901226"/>
    <lineage>
        <taxon>Bacteria</taxon>
        <taxon>Pseudomonadati</taxon>
        <taxon>Pseudomonadota</taxon>
        <taxon>Alphaproteobacteria</taxon>
        <taxon>Hyphomicrobiales</taxon>
        <taxon>Rhizobiaceae</taxon>
        <taxon>Rhizobium/Agrobacterium group</taxon>
        <taxon>Rhizobium</taxon>
    </lineage>
</organism>
<feature type="transmembrane region" description="Helical" evidence="2">
    <location>
        <begin position="583"/>
        <end position="601"/>
    </location>
</feature>
<feature type="transmembrane region" description="Helical" evidence="2">
    <location>
        <begin position="530"/>
        <end position="547"/>
    </location>
</feature>
<feature type="transmembrane region" description="Helical" evidence="2">
    <location>
        <begin position="257"/>
        <end position="276"/>
    </location>
</feature>
<evidence type="ECO:0000256" key="2">
    <source>
        <dbReference type="SAM" id="Phobius"/>
    </source>
</evidence>
<dbReference type="InterPro" id="IPR014600">
    <property type="entry name" value="UCP035905_mem"/>
</dbReference>
<feature type="transmembrane region" description="Helical" evidence="2">
    <location>
        <begin position="384"/>
        <end position="404"/>
    </location>
</feature>
<protein>
    <submittedName>
        <fullName evidence="3">DUF2339 domain-containing protein</fullName>
    </submittedName>
</protein>
<feature type="transmembrane region" description="Helical" evidence="2">
    <location>
        <begin position="208"/>
        <end position="228"/>
    </location>
</feature>
<dbReference type="EMBL" id="JAJOZR010000004">
    <property type="protein sequence ID" value="MCD7109024.1"/>
    <property type="molecule type" value="Genomic_DNA"/>
</dbReference>
<feature type="transmembrane region" description="Helical" evidence="2">
    <location>
        <begin position="871"/>
        <end position="889"/>
    </location>
</feature>
<feature type="transmembrane region" description="Helical" evidence="2">
    <location>
        <begin position="711"/>
        <end position="729"/>
    </location>
</feature>
<proteinExistence type="predicted"/>